<dbReference type="AlphaFoldDB" id="A0A1D8NL67"/>
<dbReference type="Pfam" id="PF00271">
    <property type="entry name" value="Helicase_C"/>
    <property type="match status" value="1"/>
</dbReference>
<dbReference type="Pfam" id="PF00270">
    <property type="entry name" value="DEAD"/>
    <property type="match status" value="1"/>
</dbReference>
<dbReference type="GO" id="GO:0003724">
    <property type="term" value="F:RNA helicase activity"/>
    <property type="evidence" value="ECO:0007669"/>
    <property type="project" value="TreeGrafter"/>
</dbReference>
<name>A0A1D8NL67_YARLL</name>
<dbReference type="PROSITE" id="PS51194">
    <property type="entry name" value="HELICASE_CTER"/>
    <property type="match status" value="1"/>
</dbReference>
<evidence type="ECO:0000259" key="7">
    <source>
        <dbReference type="PROSITE" id="PS51192"/>
    </source>
</evidence>
<reference evidence="10 12" key="2">
    <citation type="submission" date="2018-07" db="EMBL/GenBank/DDBJ databases">
        <title>Draft Genome Assemblies for Five Robust Yarrowia lipolytica Strains Exhibiting High Lipid Production and Pentose Sugar Utilization and Sugar Alcohol Secretion from Undetoxified Lignocellulosic Biomass Hydrolysates.</title>
        <authorList>
            <consortium name="DOE Joint Genome Institute"/>
            <person name="Walker C."/>
            <person name="Ryu S."/>
            <person name="Na H."/>
            <person name="Zane M."/>
            <person name="LaButti K."/>
            <person name="Lipzen A."/>
            <person name="Haridas S."/>
            <person name="Barry K."/>
            <person name="Grigoriev I.V."/>
            <person name="Quarterman J."/>
            <person name="Slininger P."/>
            <person name="Dien B."/>
            <person name="Trinh C.T."/>
        </authorList>
    </citation>
    <scope>NUCLEOTIDE SEQUENCE [LARGE SCALE GENOMIC DNA]</scope>
    <source>
        <strain evidence="10 12">YB392</strain>
    </source>
</reference>
<dbReference type="SMR" id="A0A1D8NL67"/>
<dbReference type="CDD" id="cd18787">
    <property type="entry name" value="SF2_C_DEAD"/>
    <property type="match status" value="1"/>
</dbReference>
<feature type="domain" description="Helicase ATP-binding" evidence="7">
    <location>
        <begin position="150"/>
        <end position="328"/>
    </location>
</feature>
<dbReference type="GeneID" id="2912236"/>
<evidence type="ECO:0000259" key="8">
    <source>
        <dbReference type="PROSITE" id="PS51194"/>
    </source>
</evidence>
<dbReference type="PROSITE" id="PS51192">
    <property type="entry name" value="HELICASE_ATP_BIND_1"/>
    <property type="match status" value="1"/>
</dbReference>
<dbReference type="GO" id="GO:0016787">
    <property type="term" value="F:hydrolase activity"/>
    <property type="evidence" value="ECO:0007669"/>
    <property type="project" value="UniProtKB-KW"/>
</dbReference>
<dbReference type="VEuPathDB" id="FungiDB:YALI0_E34353g"/>
<dbReference type="InterPro" id="IPR050079">
    <property type="entry name" value="DEAD_box_RNA_helicase"/>
</dbReference>
<dbReference type="KEGG" id="yli:2912236"/>
<dbReference type="eggNOG" id="KOG0335">
    <property type="taxonomic scope" value="Eukaryota"/>
</dbReference>
<dbReference type="InterPro" id="IPR027417">
    <property type="entry name" value="P-loop_NTPase"/>
</dbReference>
<reference evidence="9 11" key="1">
    <citation type="journal article" date="2016" name="PLoS ONE">
        <title>Sequence Assembly of Yarrowia lipolytica Strain W29/CLIB89 Shows Transposable Element Diversity.</title>
        <authorList>
            <person name="Magnan C."/>
            <person name="Yu J."/>
            <person name="Chang I."/>
            <person name="Jahn E."/>
            <person name="Kanomata Y."/>
            <person name="Wu J."/>
            <person name="Zeller M."/>
            <person name="Oakes M."/>
            <person name="Baldi P."/>
            <person name="Sandmeyer S."/>
        </authorList>
    </citation>
    <scope>NUCLEOTIDE SEQUENCE [LARGE SCALE GENOMIC DNA]</scope>
    <source>
        <strain evidence="9">CLIB89</strain>
        <strain evidence="11">CLIB89(W29)</strain>
    </source>
</reference>
<evidence type="ECO:0000256" key="2">
    <source>
        <dbReference type="ARBA" id="ARBA00022801"/>
    </source>
</evidence>
<evidence type="ECO:0000256" key="5">
    <source>
        <dbReference type="ARBA" id="ARBA00022884"/>
    </source>
</evidence>
<dbReference type="VEuPathDB" id="FungiDB:YALI1_E40754g"/>
<accession>A0A1D8NL67</accession>
<dbReference type="EMBL" id="CP017557">
    <property type="protein sequence ID" value="AOW06382.1"/>
    <property type="molecule type" value="Genomic_DNA"/>
</dbReference>
<dbReference type="GO" id="GO:0005524">
    <property type="term" value="F:ATP binding"/>
    <property type="evidence" value="ECO:0007669"/>
    <property type="project" value="UniProtKB-KW"/>
</dbReference>
<dbReference type="PANTHER" id="PTHR47959">
    <property type="entry name" value="ATP-DEPENDENT RNA HELICASE RHLE-RELATED"/>
    <property type="match status" value="1"/>
</dbReference>
<evidence type="ECO:0000256" key="1">
    <source>
        <dbReference type="ARBA" id="ARBA00022741"/>
    </source>
</evidence>
<dbReference type="InterPro" id="IPR014001">
    <property type="entry name" value="Helicase_ATP-bd"/>
</dbReference>
<protein>
    <submittedName>
        <fullName evidence="10">ATP-dependent RNA helicase MRH4, mitochondrial</fullName>
    </submittedName>
</protein>
<keyword evidence="4" id="KW-0067">ATP-binding</keyword>
<keyword evidence="3 10" id="KW-0347">Helicase</keyword>
<feature type="region of interest" description="Disordered" evidence="6">
    <location>
        <begin position="26"/>
        <end position="64"/>
    </location>
</feature>
<proteinExistence type="predicted"/>
<evidence type="ECO:0000313" key="10">
    <source>
        <dbReference type="EMBL" id="RDW27738.1"/>
    </source>
</evidence>
<dbReference type="InterPro" id="IPR011545">
    <property type="entry name" value="DEAD/DEAH_box_helicase_dom"/>
</dbReference>
<evidence type="ECO:0000256" key="6">
    <source>
        <dbReference type="SAM" id="MobiDB-lite"/>
    </source>
</evidence>
<dbReference type="GO" id="GO:0006364">
    <property type="term" value="P:rRNA processing"/>
    <property type="evidence" value="ECO:0007669"/>
    <property type="project" value="UniProtKB-ARBA"/>
</dbReference>
<dbReference type="SUPFAM" id="SSF52540">
    <property type="entry name" value="P-loop containing nucleoside triphosphate hydrolases"/>
    <property type="match status" value="1"/>
</dbReference>
<dbReference type="Proteomes" id="UP000256601">
    <property type="component" value="Unassembled WGS sequence"/>
</dbReference>
<dbReference type="EMBL" id="KZ858959">
    <property type="protein sequence ID" value="RDW27738.1"/>
    <property type="molecule type" value="Genomic_DNA"/>
</dbReference>
<evidence type="ECO:0000313" key="12">
    <source>
        <dbReference type="Proteomes" id="UP000256601"/>
    </source>
</evidence>
<keyword evidence="5" id="KW-0694">RNA-binding</keyword>
<evidence type="ECO:0000256" key="4">
    <source>
        <dbReference type="ARBA" id="ARBA00022840"/>
    </source>
</evidence>
<dbReference type="InterPro" id="IPR001650">
    <property type="entry name" value="Helicase_C-like"/>
</dbReference>
<feature type="domain" description="Helicase C-terminal" evidence="8">
    <location>
        <begin position="359"/>
        <end position="514"/>
    </location>
</feature>
<gene>
    <name evidence="10" type="ORF">B0I71DRAFT_128621</name>
    <name evidence="9" type="ORF">YALI1_E40754g</name>
</gene>
<dbReference type="GO" id="GO:0005829">
    <property type="term" value="C:cytosol"/>
    <property type="evidence" value="ECO:0007669"/>
    <property type="project" value="TreeGrafter"/>
</dbReference>
<dbReference type="SMART" id="SM00487">
    <property type="entry name" value="DEXDc"/>
    <property type="match status" value="1"/>
</dbReference>
<dbReference type="SMART" id="SM00490">
    <property type="entry name" value="HELICc"/>
    <property type="match status" value="1"/>
</dbReference>
<keyword evidence="1" id="KW-0547">Nucleotide-binding</keyword>
<keyword evidence="2" id="KW-0378">Hydrolase</keyword>
<dbReference type="GO" id="GO:0003723">
    <property type="term" value="F:RNA binding"/>
    <property type="evidence" value="ECO:0007669"/>
    <property type="project" value="UniProtKB-KW"/>
</dbReference>
<evidence type="ECO:0000313" key="9">
    <source>
        <dbReference type="EMBL" id="AOW06382.1"/>
    </source>
</evidence>
<dbReference type="Proteomes" id="UP000182444">
    <property type="component" value="Chromosome 1E"/>
</dbReference>
<evidence type="ECO:0000313" key="11">
    <source>
        <dbReference type="Proteomes" id="UP000182444"/>
    </source>
</evidence>
<sequence>MFANSLRRITKPCLGVPDMAVRHIAMRPKPKVKVNSREGGGKGKPRPSTGVRRKPPGAQKQQPASIAINGDAARRLLESKFAANISSFNELKLHPDVRAVLPDVIQLPEHKQDQDIKPSIIQSLAVKIMRQSYTYKQRVKNEGEEPTVEKIPVDRQKTFVLAAQTGSGKTLAYLLPLLSDLKDQEKFPSWQLEKHYKTVRSVILVPTLELSQQVGQVLKQFEEPLGIKTFASAFGQSHQEIAKAFNNRLDVLVTTPQKLQQTREKNLGGATHLVVDEADTLFDTNFIDSTTDVISQMPKLKCAAFVAATVSKSFLRKLRSFYPHVVVIAAPRLHAIPDHIRFSVVDVNKAPYYNNKKVALLQALYAISHSQKQKNYVRRVVVFRNRKEHIPELKKFLEENGYPVDTLHGKQDLHERNEVVEKYTNMPDAADQTENARNVRVLLTTDIASRGMDMKNLRFVVLYDVPFDKTDFIHRVGRTGRFGREGEVYMFTDNQDKKAQTNQLLHTSRNGLSL</sequence>
<dbReference type="OMA" id="HSTIDFI"/>
<dbReference type="Gene3D" id="3.40.50.300">
    <property type="entry name" value="P-loop containing nucleotide triphosphate hydrolases"/>
    <property type="match status" value="2"/>
</dbReference>
<organism evidence="9 11">
    <name type="scientific">Yarrowia lipolytica</name>
    <name type="common">Candida lipolytica</name>
    <dbReference type="NCBI Taxonomy" id="4952"/>
    <lineage>
        <taxon>Eukaryota</taxon>
        <taxon>Fungi</taxon>
        <taxon>Dikarya</taxon>
        <taxon>Ascomycota</taxon>
        <taxon>Saccharomycotina</taxon>
        <taxon>Dipodascomycetes</taxon>
        <taxon>Dipodascales</taxon>
        <taxon>Dipodascales incertae sedis</taxon>
        <taxon>Yarrowia</taxon>
    </lineage>
</organism>
<dbReference type="PANTHER" id="PTHR47959:SF13">
    <property type="entry name" value="ATP-DEPENDENT RNA HELICASE RHLE"/>
    <property type="match status" value="1"/>
</dbReference>
<evidence type="ECO:0000256" key="3">
    <source>
        <dbReference type="ARBA" id="ARBA00022806"/>
    </source>
</evidence>